<dbReference type="eggNOG" id="ENOG5031F5Q">
    <property type="taxonomic scope" value="Bacteria"/>
</dbReference>
<accession>A0A078L513</accession>
<dbReference type="OrthoDB" id="5638932at2"/>
<organism evidence="1 2">
    <name type="scientific">Legionella massiliensis</name>
    <dbReference type="NCBI Taxonomy" id="1034943"/>
    <lineage>
        <taxon>Bacteria</taxon>
        <taxon>Pseudomonadati</taxon>
        <taxon>Pseudomonadota</taxon>
        <taxon>Gammaproteobacteria</taxon>
        <taxon>Legionellales</taxon>
        <taxon>Legionellaceae</taxon>
        <taxon>Legionella</taxon>
    </lineage>
</organism>
<dbReference type="Proteomes" id="UP000044071">
    <property type="component" value="Unassembled WGS sequence"/>
</dbReference>
<dbReference type="AlphaFoldDB" id="A0A078L513"/>
<protein>
    <submittedName>
        <fullName evidence="1">Uncharacterized protein</fullName>
    </submittedName>
</protein>
<evidence type="ECO:0000313" key="2">
    <source>
        <dbReference type="Proteomes" id="UP000044071"/>
    </source>
</evidence>
<keyword evidence="2" id="KW-1185">Reference proteome</keyword>
<dbReference type="EMBL" id="CCSB01000004">
    <property type="protein sequence ID" value="CDZ78998.1"/>
    <property type="molecule type" value="Genomic_DNA"/>
</dbReference>
<evidence type="ECO:0000313" key="1">
    <source>
        <dbReference type="EMBL" id="CDZ78998.1"/>
    </source>
</evidence>
<gene>
    <name evidence="1" type="ORF">BN59_03313</name>
</gene>
<name>A0A078L513_9GAMM</name>
<proteinExistence type="predicted"/>
<sequence>MASAKYDKERIVLVDMDEMDFSSDINTAFTTVGISTCIAFIIRGQCWIEDELKPFCGLYHWSGFPIRTKNQMKEIEDTLEDFFACLREDLDVDNNSILMLSELVFIGGEKCQADRGGEIILSGTEREVDCLTRTLIDFDFSGRLIDVKQEQIKQHHFLTSGDQSLSITVNLTNWSYLLDNPEPIVNSDGIQPDSEFYFSMR</sequence>
<reference evidence="1 2" key="1">
    <citation type="submission" date="2014-06" db="EMBL/GenBank/DDBJ databases">
        <authorList>
            <person name="Urmite Genomes Urmite Genomes"/>
        </authorList>
    </citation>
    <scope>NUCLEOTIDE SEQUENCE [LARGE SCALE GENOMIC DNA]</scope>
</reference>
<dbReference type="RefSeq" id="WP_044012160.1">
    <property type="nucleotide sequence ID" value="NZ_CCVW01000004.1"/>
</dbReference>